<evidence type="ECO:0000256" key="4">
    <source>
        <dbReference type="ARBA" id="ARBA00022833"/>
    </source>
</evidence>
<dbReference type="AlphaFoldDB" id="A0A259U487"/>
<dbReference type="GO" id="GO:0042802">
    <property type="term" value="F:identical protein binding"/>
    <property type="evidence" value="ECO:0007669"/>
    <property type="project" value="UniProtKB-ARBA"/>
</dbReference>
<dbReference type="NCBIfam" id="NF004064">
    <property type="entry name" value="PRK05578.1"/>
    <property type="match status" value="1"/>
</dbReference>
<evidence type="ECO:0000256" key="1">
    <source>
        <dbReference type="ARBA" id="ARBA00006576"/>
    </source>
</evidence>
<dbReference type="InterPro" id="IPR016193">
    <property type="entry name" value="Cytidine_deaminase-like"/>
</dbReference>
<dbReference type="PANTHER" id="PTHR11644">
    <property type="entry name" value="CYTIDINE DEAMINASE"/>
    <property type="match status" value="1"/>
</dbReference>
<dbReference type="PROSITE" id="PS00903">
    <property type="entry name" value="CYT_DCMP_DEAMINASES_1"/>
    <property type="match status" value="1"/>
</dbReference>
<accession>A0A259U487</accession>
<dbReference type="GO" id="GO:0055086">
    <property type="term" value="P:nucleobase-containing small molecule metabolic process"/>
    <property type="evidence" value="ECO:0007669"/>
    <property type="project" value="UniProtKB-ARBA"/>
</dbReference>
<dbReference type="InterPro" id="IPR016192">
    <property type="entry name" value="APOBEC/CMP_deaminase_Zn-bd"/>
</dbReference>
<dbReference type="SUPFAM" id="SSF53927">
    <property type="entry name" value="Cytidine deaminase-like"/>
    <property type="match status" value="1"/>
</dbReference>
<protein>
    <recommendedName>
        <fullName evidence="5">CMP/dCMP-type deaminase domain-containing protein</fullName>
    </recommendedName>
</protein>
<sequence length="121" mass="12274">MRAATHAHAPVSDFPVGCVLETASGWVAGSNVEHAADWTRGLCGERVALSAAVASGAGAISRIWLACPKAPGATPCGGCRQLLAEHAPQAEVHIWNGDGAPIVTTPADLLPGAFEADRLLG</sequence>
<dbReference type="Gene3D" id="3.40.140.10">
    <property type="entry name" value="Cytidine Deaminase, domain 2"/>
    <property type="match status" value="1"/>
</dbReference>
<reference evidence="6 7" key="1">
    <citation type="submission" date="2016-11" db="EMBL/GenBank/DDBJ databases">
        <title>Study of marine rhodopsin-containing bacteria.</title>
        <authorList>
            <person name="Yoshizawa S."/>
            <person name="Kumagai Y."/>
            <person name="Kogure K."/>
        </authorList>
    </citation>
    <scope>NUCLEOTIDE SEQUENCE [LARGE SCALE GENOMIC DNA]</scope>
    <source>
        <strain evidence="6 7">SG-29</strain>
    </source>
</reference>
<name>A0A259U487_9BACT</name>
<dbReference type="GO" id="GO:0004126">
    <property type="term" value="F:cytidine deaminase activity"/>
    <property type="evidence" value="ECO:0007669"/>
    <property type="project" value="UniProtKB-ARBA"/>
</dbReference>
<dbReference type="PROSITE" id="PS51747">
    <property type="entry name" value="CYT_DCMP_DEAMINASES_2"/>
    <property type="match status" value="1"/>
</dbReference>
<keyword evidence="7" id="KW-1185">Reference proteome</keyword>
<evidence type="ECO:0000256" key="3">
    <source>
        <dbReference type="ARBA" id="ARBA00022801"/>
    </source>
</evidence>
<feature type="domain" description="CMP/dCMP-type deaminase" evidence="5">
    <location>
        <begin position="1"/>
        <end position="117"/>
    </location>
</feature>
<dbReference type="InterPro" id="IPR050202">
    <property type="entry name" value="Cyt/Deoxycyt_deaminase"/>
</dbReference>
<dbReference type="PANTHER" id="PTHR11644:SF2">
    <property type="entry name" value="CYTIDINE DEAMINASE"/>
    <property type="match status" value="1"/>
</dbReference>
<keyword evidence="4" id="KW-0862">Zinc</keyword>
<evidence type="ECO:0000313" key="7">
    <source>
        <dbReference type="Proteomes" id="UP000216446"/>
    </source>
</evidence>
<evidence type="ECO:0000313" key="6">
    <source>
        <dbReference type="EMBL" id="OZC04644.1"/>
    </source>
</evidence>
<evidence type="ECO:0000256" key="2">
    <source>
        <dbReference type="ARBA" id="ARBA00022723"/>
    </source>
</evidence>
<keyword evidence="3" id="KW-0378">Hydrolase</keyword>
<dbReference type="EMBL" id="MQWB01000001">
    <property type="protein sequence ID" value="OZC04644.1"/>
    <property type="molecule type" value="Genomic_DNA"/>
</dbReference>
<comment type="caution">
    <text evidence="6">The sequence shown here is derived from an EMBL/GenBank/DDBJ whole genome shotgun (WGS) entry which is preliminary data.</text>
</comment>
<proteinExistence type="inferred from homology"/>
<dbReference type="GO" id="GO:0005829">
    <property type="term" value="C:cytosol"/>
    <property type="evidence" value="ECO:0007669"/>
    <property type="project" value="TreeGrafter"/>
</dbReference>
<dbReference type="InterPro" id="IPR002125">
    <property type="entry name" value="CMP_dCMP_dom"/>
</dbReference>
<dbReference type="Proteomes" id="UP000216446">
    <property type="component" value="Unassembled WGS sequence"/>
</dbReference>
<dbReference type="GO" id="GO:0072527">
    <property type="term" value="P:pyrimidine-containing compound metabolic process"/>
    <property type="evidence" value="ECO:0007669"/>
    <property type="project" value="UniProtKB-ARBA"/>
</dbReference>
<dbReference type="Pfam" id="PF00383">
    <property type="entry name" value="dCMP_cyt_deam_1"/>
    <property type="match status" value="1"/>
</dbReference>
<comment type="similarity">
    <text evidence="1">Belongs to the cytidine and deoxycytidylate deaminase family.</text>
</comment>
<dbReference type="CDD" id="cd01283">
    <property type="entry name" value="cytidine_deaminase"/>
    <property type="match status" value="1"/>
</dbReference>
<organism evidence="6 7">
    <name type="scientific">Rubricoccus marinus</name>
    <dbReference type="NCBI Taxonomy" id="716817"/>
    <lineage>
        <taxon>Bacteria</taxon>
        <taxon>Pseudomonadati</taxon>
        <taxon>Rhodothermota</taxon>
        <taxon>Rhodothermia</taxon>
        <taxon>Rhodothermales</taxon>
        <taxon>Rubricoccaceae</taxon>
        <taxon>Rubricoccus</taxon>
    </lineage>
</organism>
<gene>
    <name evidence="6" type="ORF">BSZ36_07575</name>
</gene>
<dbReference type="InParanoid" id="A0A259U487"/>
<keyword evidence="2" id="KW-0479">Metal-binding</keyword>
<dbReference type="GO" id="GO:0008270">
    <property type="term" value="F:zinc ion binding"/>
    <property type="evidence" value="ECO:0007669"/>
    <property type="project" value="InterPro"/>
</dbReference>
<evidence type="ECO:0000259" key="5">
    <source>
        <dbReference type="PROSITE" id="PS51747"/>
    </source>
</evidence>